<dbReference type="PANTHER" id="PTHR21343:SF10">
    <property type="entry name" value="DRTGG DOMAIN-CONTAINING PROTEIN"/>
    <property type="match status" value="1"/>
</dbReference>
<keyword evidence="3" id="KW-0732">Signal</keyword>
<evidence type="ECO:0000313" key="4">
    <source>
        <dbReference type="EMBL" id="GMI45915.1"/>
    </source>
</evidence>
<dbReference type="SUPFAM" id="SSF52540">
    <property type="entry name" value="P-loop containing nucleoside triphosphate hydrolases"/>
    <property type="match status" value="1"/>
</dbReference>
<keyword evidence="1" id="KW-0315">Glutamine amidotransferase</keyword>
<feature type="region of interest" description="Disordered" evidence="2">
    <location>
        <begin position="362"/>
        <end position="435"/>
    </location>
</feature>
<feature type="compositionally biased region" description="Polar residues" evidence="2">
    <location>
        <begin position="390"/>
        <end position="405"/>
    </location>
</feature>
<dbReference type="Pfam" id="PF13500">
    <property type="entry name" value="AAA_26"/>
    <property type="match status" value="1"/>
</dbReference>
<feature type="signal peptide" evidence="3">
    <location>
        <begin position="1"/>
        <end position="30"/>
    </location>
</feature>
<dbReference type="Gene3D" id="3.40.50.300">
    <property type="entry name" value="P-loop containing nucleotide triphosphate hydrolases"/>
    <property type="match status" value="1"/>
</dbReference>
<dbReference type="OrthoDB" id="426250at2759"/>
<gene>
    <name evidence="4" type="ORF">TrCOL_g711</name>
</gene>
<protein>
    <submittedName>
        <fullName evidence="4">Uncharacterized protein</fullName>
    </submittedName>
</protein>
<reference evidence="5" key="1">
    <citation type="journal article" date="2023" name="Commun. Biol.">
        <title>Genome analysis of Parmales, the sister group of diatoms, reveals the evolutionary specialization of diatoms from phago-mixotrophs to photoautotrophs.</title>
        <authorList>
            <person name="Ban H."/>
            <person name="Sato S."/>
            <person name="Yoshikawa S."/>
            <person name="Yamada K."/>
            <person name="Nakamura Y."/>
            <person name="Ichinomiya M."/>
            <person name="Sato N."/>
            <person name="Blanc-Mathieu R."/>
            <person name="Endo H."/>
            <person name="Kuwata A."/>
            <person name="Ogata H."/>
        </authorList>
    </citation>
    <scope>NUCLEOTIDE SEQUENCE [LARGE SCALE GENOMIC DNA]</scope>
</reference>
<accession>A0A9W7GL95</accession>
<evidence type="ECO:0000256" key="1">
    <source>
        <dbReference type="ARBA" id="ARBA00022962"/>
    </source>
</evidence>
<evidence type="ECO:0000313" key="5">
    <source>
        <dbReference type="Proteomes" id="UP001165065"/>
    </source>
</evidence>
<sequence>MPYIPPISPPLNLSVTLDLFLLTLDICVKSNDPSETLLPVHTVFCKDNDKAEDWLIETLKSPAISSFPIICRYAPSTGITLLSTSPPTLPLLRTLSTPGPRQVRIYVTGGSSHAGKSTFTLLLLISLLQENLCEPGEVGYVKPTTQCEKKSITTMWCESMGVKTIPSPVVYFKGFTRSYLDGDTGPSTLSHSSIHSSISSSFSSCKYLVIDGVGYPAVGSITGTSNAAVAKTLHAPAVVVTPTGVGNAVDTYDYCASYMRYNGSSVLGCVVNGVAREGFYDLTSVREYVGKGLKERGERLYGCVPKFEELVEARDDEERMRGVLEGPLGKITEEFRRNVDVKAIVEDAEIWAYRSPQGYLAPSSSVVPSPLPPPSNSSFETMVSPPTPSPITRGSTTFLPMSESTFLPGASSGKGVKRTREQIEADAVKKGAKGG</sequence>
<dbReference type="Proteomes" id="UP001165065">
    <property type="component" value="Unassembled WGS sequence"/>
</dbReference>
<feature type="compositionally biased region" description="Basic and acidic residues" evidence="2">
    <location>
        <begin position="418"/>
        <end position="429"/>
    </location>
</feature>
<feature type="chain" id="PRO_5040935762" evidence="3">
    <location>
        <begin position="31"/>
        <end position="435"/>
    </location>
</feature>
<evidence type="ECO:0000256" key="3">
    <source>
        <dbReference type="SAM" id="SignalP"/>
    </source>
</evidence>
<dbReference type="EMBL" id="BRYA01000271">
    <property type="protein sequence ID" value="GMI45915.1"/>
    <property type="molecule type" value="Genomic_DNA"/>
</dbReference>
<proteinExistence type="predicted"/>
<keyword evidence="5" id="KW-1185">Reference proteome</keyword>
<name>A0A9W7GL95_9STRA</name>
<dbReference type="AlphaFoldDB" id="A0A9W7GL95"/>
<organism evidence="4 5">
    <name type="scientific">Triparma columacea</name>
    <dbReference type="NCBI Taxonomy" id="722753"/>
    <lineage>
        <taxon>Eukaryota</taxon>
        <taxon>Sar</taxon>
        <taxon>Stramenopiles</taxon>
        <taxon>Ochrophyta</taxon>
        <taxon>Bolidophyceae</taxon>
        <taxon>Parmales</taxon>
        <taxon>Triparmaceae</taxon>
        <taxon>Triparma</taxon>
    </lineage>
</organism>
<comment type="caution">
    <text evidence="4">The sequence shown here is derived from an EMBL/GenBank/DDBJ whole genome shotgun (WGS) entry which is preliminary data.</text>
</comment>
<evidence type="ECO:0000256" key="2">
    <source>
        <dbReference type="SAM" id="MobiDB-lite"/>
    </source>
</evidence>
<dbReference type="InterPro" id="IPR027417">
    <property type="entry name" value="P-loop_NTPase"/>
</dbReference>
<dbReference type="PANTHER" id="PTHR21343">
    <property type="entry name" value="DETHIOBIOTIN SYNTHETASE"/>
    <property type="match status" value="1"/>
</dbReference>